<dbReference type="PROSITE" id="PS51257">
    <property type="entry name" value="PROKAR_LIPOPROTEIN"/>
    <property type="match status" value="1"/>
</dbReference>
<feature type="domain" description="Chorismate-utilising enzyme C-terminal" evidence="7">
    <location>
        <begin position="176"/>
        <end position="389"/>
    </location>
</feature>
<dbReference type="CDD" id="cd01743">
    <property type="entry name" value="GATase1_Anthranilate_Synthase"/>
    <property type="match status" value="1"/>
</dbReference>
<dbReference type="PRINTS" id="PR00099">
    <property type="entry name" value="CPSGATASE"/>
</dbReference>
<keyword evidence="2" id="KW-0315">Glutamine amidotransferase</keyword>
<evidence type="ECO:0000313" key="9">
    <source>
        <dbReference type="Proteomes" id="UP001058271"/>
    </source>
</evidence>
<evidence type="ECO:0000256" key="1">
    <source>
        <dbReference type="ARBA" id="ARBA00012266"/>
    </source>
</evidence>
<protein>
    <recommendedName>
        <fullName evidence="1">anthranilate synthase</fullName>
        <ecNumber evidence="1">4.1.3.27</ecNumber>
    </recommendedName>
</protein>
<dbReference type="Pfam" id="PF00425">
    <property type="entry name" value="Chorismate_bind"/>
    <property type="match status" value="1"/>
</dbReference>
<dbReference type="EC" id="4.1.3.27" evidence="1"/>
<gene>
    <name evidence="8" type="ORF">Drose_22880</name>
</gene>
<dbReference type="Proteomes" id="UP001058271">
    <property type="component" value="Chromosome"/>
</dbReference>
<evidence type="ECO:0000313" key="8">
    <source>
        <dbReference type="EMBL" id="UWZ34096.1"/>
    </source>
</evidence>
<feature type="region of interest" description="Disordered" evidence="5">
    <location>
        <begin position="631"/>
        <end position="655"/>
    </location>
</feature>
<evidence type="ECO:0000259" key="7">
    <source>
        <dbReference type="Pfam" id="PF00425"/>
    </source>
</evidence>
<evidence type="ECO:0000256" key="4">
    <source>
        <dbReference type="ARBA" id="ARBA00047683"/>
    </source>
</evidence>
<dbReference type="PROSITE" id="PS51273">
    <property type="entry name" value="GATASE_TYPE_1"/>
    <property type="match status" value="1"/>
</dbReference>
<dbReference type="InterPro" id="IPR019999">
    <property type="entry name" value="Anth_synth_I-like"/>
</dbReference>
<dbReference type="PRINTS" id="PR00096">
    <property type="entry name" value="GATASE"/>
</dbReference>
<dbReference type="Gene3D" id="3.40.50.880">
    <property type="match status" value="1"/>
</dbReference>
<dbReference type="InterPro" id="IPR006221">
    <property type="entry name" value="TrpG/PapA_dom"/>
</dbReference>
<feature type="compositionally biased region" description="Polar residues" evidence="5">
    <location>
        <begin position="644"/>
        <end position="655"/>
    </location>
</feature>
<dbReference type="Gene3D" id="3.60.120.10">
    <property type="entry name" value="Anthranilate synthase"/>
    <property type="match status" value="1"/>
</dbReference>
<dbReference type="SUPFAM" id="SSF52317">
    <property type="entry name" value="Class I glutamine amidotransferase-like"/>
    <property type="match status" value="1"/>
</dbReference>
<dbReference type="InterPro" id="IPR015890">
    <property type="entry name" value="Chorismate_C"/>
</dbReference>
<dbReference type="PANTHER" id="PTHR11236">
    <property type="entry name" value="AMINOBENZOATE/ANTHRANILATE SYNTHASE"/>
    <property type="match status" value="1"/>
</dbReference>
<feature type="domain" description="Glutamine amidotransferase" evidence="6">
    <location>
        <begin position="450"/>
        <end position="628"/>
    </location>
</feature>
<dbReference type="PRINTS" id="PR00097">
    <property type="entry name" value="ANTSNTHASEII"/>
</dbReference>
<dbReference type="EMBL" id="CP073721">
    <property type="protein sequence ID" value="UWZ34096.1"/>
    <property type="molecule type" value="Genomic_DNA"/>
</dbReference>
<evidence type="ECO:0000259" key="6">
    <source>
        <dbReference type="Pfam" id="PF00117"/>
    </source>
</evidence>
<evidence type="ECO:0000256" key="3">
    <source>
        <dbReference type="ARBA" id="ARBA00023239"/>
    </source>
</evidence>
<proteinExistence type="predicted"/>
<dbReference type="Pfam" id="PF00117">
    <property type="entry name" value="GATase"/>
    <property type="match status" value="1"/>
</dbReference>
<dbReference type="PANTHER" id="PTHR11236:SF49">
    <property type="entry name" value="ANTHRANILATE SYNTHASE COMPONENT 1"/>
    <property type="match status" value="1"/>
</dbReference>
<evidence type="ECO:0000256" key="2">
    <source>
        <dbReference type="ARBA" id="ARBA00022962"/>
    </source>
</evidence>
<sequence>MLRTVGPALPRPPLPLWAASSSSCPASRRGATVLRMRRMTAFALVCRGRGDRLEILTGAPVTAAGIADLPVGDRPVFAAVPYRQIAERGLPCVDDGAPLLAFRVDRHRELPLRRALARLPDAPVRLAGGGFDLGDDEYAGVVRAVVAGDIGGGTGSNFVIRREYRAALADRPGRAALALFRRLLVAERGAYWTFLVHCAGRTLVGASPECQARLAGGTATMNPISGTYRYPPGGPTRAGLLEFLADRKEAEELFMVVDEELKTMARVCTGGGRLRGPWLRPMSRLAHTEYLIEGPSALDPRAVLLETMPAPTVTGSPIAAACRVVAAHERTGRGYYGGAVAIIGRDTLDSALLIRTADIDAAGRVRIGVGATLVRHSDPAAEAAETRAKAAALLGGWPPAPAPVPTAAAFGADPAGLLPELAARNTGLSHFWRGGRTDGAGTWLAGRRILVVDAEDDFTAMLARLVRALGPAVRIERYDTARLDGHDAVVVGPGPGDPTDRDDPRIARLHAITRELLTAGTPFLAVCLGHQVLADELGLPIRRLARPEQGVQRVVPPYGRVGFYNTFVAVSGADTFRSPVTGAPVTALRDPDTGAVHTLAMPRVRSMQFHVESVLTEHGPAILRDMLADVLNPPSPRRHPNGCSPRSSTSQTICG</sequence>
<evidence type="ECO:0000256" key="5">
    <source>
        <dbReference type="SAM" id="MobiDB-lite"/>
    </source>
</evidence>
<keyword evidence="9" id="KW-1185">Reference proteome</keyword>
<dbReference type="SUPFAM" id="SSF56322">
    <property type="entry name" value="ADC synthase"/>
    <property type="match status" value="1"/>
</dbReference>
<name>A0ABY5YXJ3_9ACTN</name>
<keyword evidence="3" id="KW-0456">Lyase</keyword>
<dbReference type="InterPro" id="IPR029062">
    <property type="entry name" value="Class_I_gatase-like"/>
</dbReference>
<dbReference type="InterPro" id="IPR017926">
    <property type="entry name" value="GATASE"/>
</dbReference>
<comment type="catalytic activity">
    <reaction evidence="4">
        <text>chorismate + L-glutamine = anthranilate + pyruvate + L-glutamate + H(+)</text>
        <dbReference type="Rhea" id="RHEA:21732"/>
        <dbReference type="ChEBI" id="CHEBI:15361"/>
        <dbReference type="ChEBI" id="CHEBI:15378"/>
        <dbReference type="ChEBI" id="CHEBI:16567"/>
        <dbReference type="ChEBI" id="CHEBI:29748"/>
        <dbReference type="ChEBI" id="CHEBI:29985"/>
        <dbReference type="ChEBI" id="CHEBI:58359"/>
        <dbReference type="EC" id="4.1.3.27"/>
    </reaction>
</comment>
<accession>A0ABY5YXJ3</accession>
<organism evidence="8 9">
    <name type="scientific">Dactylosporangium roseum</name>
    <dbReference type="NCBI Taxonomy" id="47989"/>
    <lineage>
        <taxon>Bacteria</taxon>
        <taxon>Bacillati</taxon>
        <taxon>Actinomycetota</taxon>
        <taxon>Actinomycetes</taxon>
        <taxon>Micromonosporales</taxon>
        <taxon>Micromonosporaceae</taxon>
        <taxon>Dactylosporangium</taxon>
    </lineage>
</organism>
<reference evidence="8" key="1">
    <citation type="submission" date="2021-04" db="EMBL/GenBank/DDBJ databases">
        <title>Biosynthetic gene clusters of Dactylosporangioum roseum.</title>
        <authorList>
            <person name="Hartkoorn R.C."/>
            <person name="Beaudoing E."/>
            <person name="Hot D."/>
            <person name="Moureu S."/>
        </authorList>
    </citation>
    <scope>NUCLEOTIDE SEQUENCE</scope>
    <source>
        <strain evidence="8">NRRL B-16295</strain>
    </source>
</reference>
<dbReference type="InterPro" id="IPR005801">
    <property type="entry name" value="ADC_synthase"/>
</dbReference>